<name>A0ABR0R8E2_9EURO</name>
<accession>A0ABR0R8E2</accession>
<organism evidence="1 2">
    <name type="scientific">Knufia obscura</name>
    <dbReference type="NCBI Taxonomy" id="1635080"/>
    <lineage>
        <taxon>Eukaryota</taxon>
        <taxon>Fungi</taxon>
        <taxon>Dikarya</taxon>
        <taxon>Ascomycota</taxon>
        <taxon>Pezizomycotina</taxon>
        <taxon>Eurotiomycetes</taxon>
        <taxon>Chaetothyriomycetidae</taxon>
        <taxon>Chaetothyriales</taxon>
        <taxon>Trichomeriaceae</taxon>
        <taxon>Knufia</taxon>
    </lineage>
</organism>
<comment type="caution">
    <text evidence="1">The sequence shown here is derived from an EMBL/GenBank/DDBJ whole genome shotgun (WGS) entry which is preliminary data.</text>
</comment>
<dbReference type="Proteomes" id="UP001334248">
    <property type="component" value="Unassembled WGS sequence"/>
</dbReference>
<gene>
    <name evidence="1" type="ORF">PMZ80_011309</name>
</gene>
<reference evidence="1 2" key="1">
    <citation type="journal article" date="2023" name="Res Sq">
        <title>Genomic and morphological characterization of Knufia obscura isolated from the Mars 2020 spacecraft assembly facility.</title>
        <authorList>
            <person name="Chander A.M."/>
            <person name="Teixeira M.M."/>
            <person name="Singh N.K."/>
            <person name="Williams M.P."/>
            <person name="Parker C.W."/>
            <person name="Leo P."/>
            <person name="Stajich J.E."/>
            <person name="Torok T."/>
            <person name="Tighe S."/>
            <person name="Mason C.E."/>
            <person name="Venkateswaran K."/>
        </authorList>
    </citation>
    <scope>NUCLEOTIDE SEQUENCE [LARGE SCALE GENOMIC DNA]</scope>
    <source>
        <strain evidence="1 2">CCFEE 5817</strain>
    </source>
</reference>
<protein>
    <submittedName>
        <fullName evidence="1">Uncharacterized protein</fullName>
    </submittedName>
</protein>
<keyword evidence="2" id="KW-1185">Reference proteome</keyword>
<proteinExistence type="predicted"/>
<sequence length="203" mass="23565">MTVSIHADDPWIFARFIQYLYESDYENSQKDFQASWPPRARNVSLRKTIGQLSHTEAPVDASVDCQRRSSTIHCLVINLADKYDAPELLSEGIARLVHEFHPVMREDGINDRFWSCRDTIGSQRISRHGQLQDAFANIAARYFPSIESEELQKWCREDATMCWQITRSLSQHKVEAEGKLRSEIDRIDALLAKSKRRHGMIWT</sequence>
<dbReference type="EMBL" id="JAVHJV010000046">
    <property type="protein sequence ID" value="KAK5936454.1"/>
    <property type="molecule type" value="Genomic_DNA"/>
</dbReference>
<dbReference type="RefSeq" id="XP_064724544.1">
    <property type="nucleotide sequence ID" value="XM_064879688.1"/>
</dbReference>
<evidence type="ECO:0000313" key="2">
    <source>
        <dbReference type="Proteomes" id="UP001334248"/>
    </source>
</evidence>
<dbReference type="GeneID" id="90004758"/>
<evidence type="ECO:0000313" key="1">
    <source>
        <dbReference type="EMBL" id="KAK5936454.1"/>
    </source>
</evidence>